<name>A0ABD6AX95_9EURY</name>
<evidence type="ECO:0000313" key="3">
    <source>
        <dbReference type="EMBL" id="MFD1514115.1"/>
    </source>
</evidence>
<protein>
    <submittedName>
        <fullName evidence="3">GNAT family N-acetyltransferase</fullName>
    </submittedName>
</protein>
<gene>
    <name evidence="3" type="ORF">ACFSBT_12590</name>
</gene>
<dbReference type="PROSITE" id="PS51186">
    <property type="entry name" value="GNAT"/>
    <property type="match status" value="1"/>
</dbReference>
<keyword evidence="1" id="KW-0808">Transferase</keyword>
<dbReference type="EMBL" id="JBHUDC010000006">
    <property type="protein sequence ID" value="MFD1514115.1"/>
    <property type="molecule type" value="Genomic_DNA"/>
</dbReference>
<dbReference type="InterPro" id="IPR000182">
    <property type="entry name" value="GNAT_dom"/>
</dbReference>
<dbReference type="Proteomes" id="UP001597187">
    <property type="component" value="Unassembled WGS sequence"/>
</dbReference>
<keyword evidence="4" id="KW-1185">Reference proteome</keyword>
<dbReference type="InterPro" id="IPR016181">
    <property type="entry name" value="Acyl_CoA_acyltransferase"/>
</dbReference>
<dbReference type="SUPFAM" id="SSF55729">
    <property type="entry name" value="Acyl-CoA N-acyltransferases (Nat)"/>
    <property type="match status" value="1"/>
</dbReference>
<dbReference type="InterPro" id="IPR050769">
    <property type="entry name" value="NAT_camello-type"/>
</dbReference>
<dbReference type="Gene3D" id="3.40.630.30">
    <property type="match status" value="1"/>
</dbReference>
<accession>A0ABD6AX95</accession>
<dbReference type="CDD" id="cd04301">
    <property type="entry name" value="NAT_SF"/>
    <property type="match status" value="1"/>
</dbReference>
<dbReference type="PANTHER" id="PTHR13947:SF37">
    <property type="entry name" value="LD18367P"/>
    <property type="match status" value="1"/>
</dbReference>
<evidence type="ECO:0000259" key="2">
    <source>
        <dbReference type="PROSITE" id="PS51186"/>
    </source>
</evidence>
<evidence type="ECO:0000313" key="4">
    <source>
        <dbReference type="Proteomes" id="UP001597187"/>
    </source>
</evidence>
<dbReference type="AlphaFoldDB" id="A0ABD6AX95"/>
<evidence type="ECO:0000256" key="1">
    <source>
        <dbReference type="ARBA" id="ARBA00022679"/>
    </source>
</evidence>
<dbReference type="PANTHER" id="PTHR13947">
    <property type="entry name" value="GNAT FAMILY N-ACETYLTRANSFERASE"/>
    <property type="match status" value="1"/>
</dbReference>
<organism evidence="3 4">
    <name type="scientific">Halomarina rubra</name>
    <dbReference type="NCBI Taxonomy" id="2071873"/>
    <lineage>
        <taxon>Archaea</taxon>
        <taxon>Methanobacteriati</taxon>
        <taxon>Methanobacteriota</taxon>
        <taxon>Stenosarchaea group</taxon>
        <taxon>Halobacteria</taxon>
        <taxon>Halobacteriales</taxon>
        <taxon>Natronomonadaceae</taxon>
        <taxon>Halomarina</taxon>
    </lineage>
</organism>
<reference evidence="3 4" key="1">
    <citation type="journal article" date="2019" name="Int. J. Syst. Evol. Microbiol.">
        <title>The Global Catalogue of Microorganisms (GCM) 10K type strain sequencing project: providing services to taxonomists for standard genome sequencing and annotation.</title>
        <authorList>
            <consortium name="The Broad Institute Genomics Platform"/>
            <consortium name="The Broad Institute Genome Sequencing Center for Infectious Disease"/>
            <person name="Wu L."/>
            <person name="Ma J."/>
        </authorList>
    </citation>
    <scope>NUCLEOTIDE SEQUENCE [LARGE SCALE GENOMIC DNA]</scope>
    <source>
        <strain evidence="3 4">CGMCC 1.12563</strain>
    </source>
</reference>
<dbReference type="Pfam" id="PF00583">
    <property type="entry name" value="Acetyltransf_1"/>
    <property type="match status" value="1"/>
</dbReference>
<comment type="caution">
    <text evidence="3">The sequence shown here is derived from an EMBL/GenBank/DDBJ whole genome shotgun (WGS) entry which is preliminary data.</text>
</comment>
<proteinExistence type="predicted"/>
<sequence>MTELGVRLFDDRDREAVWVLHEWAMRHTDTNPDDIPGTEDLDDISESYIDAGGAFLVGVLEGLPADVTPDNSVVDDRLPPATFDGTLVAMGGIVPNAAGHDDERTVDDAAELHRMRVAPTHQRRGYGRVLLEALEDAAHEHGFDVLLATTARTQPAAVEFYPSAGYEMVGSSTEAGYELVHFEKRLDT</sequence>
<dbReference type="GO" id="GO:0016740">
    <property type="term" value="F:transferase activity"/>
    <property type="evidence" value="ECO:0007669"/>
    <property type="project" value="UniProtKB-KW"/>
</dbReference>
<feature type="domain" description="N-acetyltransferase" evidence="2">
    <location>
        <begin position="4"/>
        <end position="188"/>
    </location>
</feature>
<dbReference type="RefSeq" id="WP_250874087.1">
    <property type="nucleotide sequence ID" value="NZ_JALXFV010000006.1"/>
</dbReference>